<organism evidence="1 2">
    <name type="scientific">Olea europaea subsp. europaea</name>
    <dbReference type="NCBI Taxonomy" id="158383"/>
    <lineage>
        <taxon>Eukaryota</taxon>
        <taxon>Viridiplantae</taxon>
        <taxon>Streptophyta</taxon>
        <taxon>Embryophyta</taxon>
        <taxon>Tracheophyta</taxon>
        <taxon>Spermatophyta</taxon>
        <taxon>Magnoliopsida</taxon>
        <taxon>eudicotyledons</taxon>
        <taxon>Gunneridae</taxon>
        <taxon>Pentapetalae</taxon>
        <taxon>asterids</taxon>
        <taxon>lamiids</taxon>
        <taxon>Lamiales</taxon>
        <taxon>Oleaceae</taxon>
        <taxon>Oleeae</taxon>
        <taxon>Olea</taxon>
    </lineage>
</organism>
<protein>
    <submittedName>
        <fullName evidence="1">Uncharacterized protein</fullName>
    </submittedName>
</protein>
<dbReference type="EMBL" id="CACTIH010003644">
    <property type="protein sequence ID" value="CAA2980294.1"/>
    <property type="molecule type" value="Genomic_DNA"/>
</dbReference>
<reference evidence="1 2" key="1">
    <citation type="submission" date="2019-12" db="EMBL/GenBank/DDBJ databases">
        <authorList>
            <person name="Alioto T."/>
            <person name="Alioto T."/>
            <person name="Gomez Garrido J."/>
        </authorList>
    </citation>
    <scope>NUCLEOTIDE SEQUENCE [LARGE SCALE GENOMIC DNA]</scope>
</reference>
<dbReference type="AlphaFoldDB" id="A0A8S0RLK4"/>
<gene>
    <name evidence="1" type="ORF">OLEA9_A073600</name>
</gene>
<evidence type="ECO:0000313" key="2">
    <source>
        <dbReference type="Proteomes" id="UP000594638"/>
    </source>
</evidence>
<dbReference type="OrthoDB" id="25002at2759"/>
<dbReference type="Gramene" id="OE9A073600T1">
    <property type="protein sequence ID" value="OE9A073600C1"/>
    <property type="gene ID" value="OE9A073600"/>
</dbReference>
<accession>A0A8S0RLK4</accession>
<proteinExistence type="predicted"/>
<keyword evidence="2" id="KW-1185">Reference proteome</keyword>
<comment type="caution">
    <text evidence="1">The sequence shown here is derived from an EMBL/GenBank/DDBJ whole genome shotgun (WGS) entry which is preliminary data.</text>
</comment>
<dbReference type="Proteomes" id="UP000594638">
    <property type="component" value="Unassembled WGS sequence"/>
</dbReference>
<evidence type="ECO:0000313" key="1">
    <source>
        <dbReference type="EMBL" id="CAA2980294.1"/>
    </source>
</evidence>
<name>A0A8S0RLK4_OLEEU</name>
<sequence length="136" mass="15049">MVTTLYVSTQLYPYPLVLCRRRASVAAALKMISSTSTPNANPKLTPINPTLNNPTSESKSSNLPLFADLKNGVFNSRNFTLSRCFCSATSSDPTPNVLKTECLLVVVSFYKFADFPEYANFRKPLKQLCEQLVTDG</sequence>